<organism evidence="2 3">
    <name type="scientific">Microcella alkaliphila</name>
    <dbReference type="NCBI Taxonomy" id="279828"/>
    <lineage>
        <taxon>Bacteria</taxon>
        <taxon>Bacillati</taxon>
        <taxon>Actinomycetota</taxon>
        <taxon>Actinomycetes</taxon>
        <taxon>Micrococcales</taxon>
        <taxon>Microbacteriaceae</taxon>
        <taxon>Microcella</taxon>
    </lineage>
</organism>
<feature type="transmembrane region" description="Helical" evidence="1">
    <location>
        <begin position="80"/>
        <end position="101"/>
    </location>
</feature>
<keyword evidence="3" id="KW-1185">Reference proteome</keyword>
<keyword evidence="1" id="KW-1133">Transmembrane helix</keyword>
<keyword evidence="1" id="KW-0812">Transmembrane</keyword>
<feature type="transmembrane region" description="Helical" evidence="1">
    <location>
        <begin position="189"/>
        <end position="207"/>
    </location>
</feature>
<evidence type="ECO:0000313" key="3">
    <source>
        <dbReference type="Proteomes" id="UP000292408"/>
    </source>
</evidence>
<protein>
    <submittedName>
        <fullName evidence="2">Uncharacterized protein</fullName>
    </submittedName>
</protein>
<feature type="transmembrane region" description="Helical" evidence="1">
    <location>
        <begin position="113"/>
        <end position="131"/>
    </location>
</feature>
<gene>
    <name evidence="2" type="ORF">EV140_0565</name>
</gene>
<accession>A0A4Q7TTK6</accession>
<dbReference type="AlphaFoldDB" id="A0A4Q7TTK6"/>
<feature type="transmembrane region" description="Helical" evidence="1">
    <location>
        <begin position="48"/>
        <end position="68"/>
    </location>
</feature>
<evidence type="ECO:0000256" key="1">
    <source>
        <dbReference type="SAM" id="Phobius"/>
    </source>
</evidence>
<dbReference type="EMBL" id="SGXT01000011">
    <property type="protein sequence ID" value="RZT64321.1"/>
    <property type="molecule type" value="Genomic_DNA"/>
</dbReference>
<dbReference type="Proteomes" id="UP000292408">
    <property type="component" value="Unassembled WGS sequence"/>
</dbReference>
<reference evidence="2 3" key="1">
    <citation type="journal article" date="2015" name="Stand. Genomic Sci.">
        <title>Genomic Encyclopedia of Bacterial and Archaeal Type Strains, Phase III: the genomes of soil and plant-associated and newly described type strains.</title>
        <authorList>
            <person name="Whitman W.B."/>
            <person name="Woyke T."/>
            <person name="Klenk H.P."/>
            <person name="Zhou Y."/>
            <person name="Lilburn T.G."/>
            <person name="Beck B.J."/>
            <person name="De Vos P."/>
            <person name="Vandamme P."/>
            <person name="Eisen J.A."/>
            <person name="Garrity G."/>
            <person name="Hugenholtz P."/>
            <person name="Kyrpides N.C."/>
        </authorList>
    </citation>
    <scope>NUCLEOTIDE SEQUENCE [LARGE SCALE GENOMIC DNA]</scope>
    <source>
        <strain evidence="2 3">AC4r</strain>
    </source>
</reference>
<keyword evidence="1" id="KW-0472">Membrane</keyword>
<proteinExistence type="predicted"/>
<feature type="transmembrane region" description="Helical" evidence="1">
    <location>
        <begin position="143"/>
        <end position="169"/>
    </location>
</feature>
<sequence>MPGRRPPVMSSGQVTRTLLLVALIAMVVGGLSFQLGTADTSFDRPGEVVLLFVDVAPLLWFAAAPIVLSTLRWQALDARLKWVTLAAVIAAAVAVAVRLFALDDPPLAAVVDPFTAAFPVWVLAAVLFIRTRARRFAAGTDEGITLVGMALGFGAAAAGVALGALRLVLVGPIATPGVPVVPVNESPTVTFLTAATFAMVGGLFWLVDRTRSPRR</sequence>
<comment type="caution">
    <text evidence="2">The sequence shown here is derived from an EMBL/GenBank/DDBJ whole genome shotgun (WGS) entry which is preliminary data.</text>
</comment>
<name>A0A4Q7TTK6_9MICO</name>
<evidence type="ECO:0000313" key="2">
    <source>
        <dbReference type="EMBL" id="RZT64321.1"/>
    </source>
</evidence>